<sequence length="234" mass="23860">MNTTTSPTAPAPQPAAGAGPTATEVTGPPDALRPAVAVFTTLDTPDGPFSLLATADGVLASGWTADRAALAGLVHPGLRPGEDAVAVLPASDLRLRADRHPDPPSGPAPAAVDAVAVAAAAAAAVHAYYAGDLAAPGRIPVRQHSGRFRVQAWDTLRGVGPGERLTYAAYAARSGRPTAVRAAAAACALNAAALFVPCHRILRTDGTLGGFRYGLELKQRLLGREAGRPENMLF</sequence>
<dbReference type="InterPro" id="IPR001497">
    <property type="entry name" value="MethylDNA_cys_MeTrfase_AS"/>
</dbReference>
<dbReference type="PATRIC" id="fig|1461584.3.peg.453"/>
<dbReference type="GO" id="GO:0006281">
    <property type="term" value="P:DNA repair"/>
    <property type="evidence" value="ECO:0007669"/>
    <property type="project" value="UniProtKB-KW"/>
</dbReference>
<dbReference type="EMBL" id="LN483070">
    <property type="protein sequence ID" value="CEA07150.1"/>
    <property type="molecule type" value="Genomic_DNA"/>
</dbReference>
<dbReference type="PANTHER" id="PTHR10815">
    <property type="entry name" value="METHYLATED-DNA--PROTEIN-CYSTEINE METHYLTRANSFERASE"/>
    <property type="match status" value="1"/>
</dbReference>
<name>A0A078MLJ3_9MICC</name>
<protein>
    <submittedName>
        <fullName evidence="9">Bifunctional transcriptional activator/DNA repair enzyme Ada</fullName>
    </submittedName>
</protein>
<keyword evidence="2" id="KW-0489">Methyltransferase</keyword>
<keyword evidence="3" id="KW-0808">Transferase</keyword>
<comment type="catalytic activity">
    <reaction evidence="6">
        <text>a 6-O-methyl-2'-deoxyguanosine in DNA + L-cysteinyl-[protein] = S-methyl-L-cysteinyl-[protein] + a 2'-deoxyguanosine in DNA</text>
        <dbReference type="Rhea" id="RHEA:24000"/>
        <dbReference type="Rhea" id="RHEA-COMP:10131"/>
        <dbReference type="Rhea" id="RHEA-COMP:10132"/>
        <dbReference type="Rhea" id="RHEA-COMP:11367"/>
        <dbReference type="Rhea" id="RHEA-COMP:11368"/>
        <dbReference type="ChEBI" id="CHEBI:29950"/>
        <dbReference type="ChEBI" id="CHEBI:82612"/>
        <dbReference type="ChEBI" id="CHEBI:85445"/>
        <dbReference type="ChEBI" id="CHEBI:85448"/>
        <dbReference type="EC" id="2.1.1.63"/>
    </reaction>
</comment>
<keyword evidence="4" id="KW-0227">DNA damage</keyword>
<evidence type="ECO:0000256" key="1">
    <source>
        <dbReference type="ARBA" id="ARBA00001286"/>
    </source>
</evidence>
<dbReference type="AlphaFoldDB" id="A0A078MLJ3"/>
<comment type="catalytic activity">
    <reaction evidence="1">
        <text>a 4-O-methyl-thymidine in DNA + L-cysteinyl-[protein] = a thymidine in DNA + S-methyl-L-cysteinyl-[protein]</text>
        <dbReference type="Rhea" id="RHEA:53428"/>
        <dbReference type="Rhea" id="RHEA-COMP:10131"/>
        <dbReference type="Rhea" id="RHEA-COMP:10132"/>
        <dbReference type="Rhea" id="RHEA-COMP:13555"/>
        <dbReference type="Rhea" id="RHEA-COMP:13556"/>
        <dbReference type="ChEBI" id="CHEBI:29950"/>
        <dbReference type="ChEBI" id="CHEBI:82612"/>
        <dbReference type="ChEBI" id="CHEBI:137386"/>
        <dbReference type="ChEBI" id="CHEBI:137387"/>
        <dbReference type="EC" id="2.1.1.63"/>
    </reaction>
</comment>
<keyword evidence="5" id="KW-0234">DNA repair</keyword>
<dbReference type="Pfam" id="PF01035">
    <property type="entry name" value="DNA_binding_1"/>
    <property type="match status" value="1"/>
</dbReference>
<evidence type="ECO:0000313" key="9">
    <source>
        <dbReference type="EMBL" id="CEA07150.1"/>
    </source>
</evidence>
<dbReference type="InterPro" id="IPR036388">
    <property type="entry name" value="WH-like_DNA-bd_sf"/>
</dbReference>
<dbReference type="PANTHER" id="PTHR10815:SF5">
    <property type="entry name" value="METHYLATED-DNA--PROTEIN-CYSTEINE METHYLTRANSFERASE"/>
    <property type="match status" value="1"/>
</dbReference>
<evidence type="ECO:0000256" key="6">
    <source>
        <dbReference type="ARBA" id="ARBA00049348"/>
    </source>
</evidence>
<feature type="domain" description="Methylated-DNA-[protein]-cysteine S-methyltransferase DNA binding" evidence="8">
    <location>
        <begin position="148"/>
        <end position="226"/>
    </location>
</feature>
<reference evidence="9" key="1">
    <citation type="submission" date="2014-07" db="EMBL/GenBank/DDBJ databases">
        <authorList>
            <person name="Urmite Genomes Urmite Genomes"/>
        </authorList>
    </citation>
    <scope>NUCLEOTIDE SEQUENCE</scope>
    <source>
        <strain evidence="9">11W110_air</strain>
    </source>
</reference>
<evidence type="ECO:0000256" key="2">
    <source>
        <dbReference type="ARBA" id="ARBA00022603"/>
    </source>
</evidence>
<evidence type="ECO:0000256" key="3">
    <source>
        <dbReference type="ARBA" id="ARBA00022679"/>
    </source>
</evidence>
<dbReference type="InterPro" id="IPR014048">
    <property type="entry name" value="MethylDNA_cys_MeTrfase_DNA-bd"/>
</dbReference>
<dbReference type="GO" id="GO:0003908">
    <property type="term" value="F:methylated-DNA-[protein]-cysteine S-methyltransferase activity"/>
    <property type="evidence" value="ECO:0007669"/>
    <property type="project" value="UniProtKB-EC"/>
</dbReference>
<proteinExistence type="predicted"/>
<dbReference type="PROSITE" id="PS00374">
    <property type="entry name" value="MGMT"/>
    <property type="match status" value="1"/>
</dbReference>
<dbReference type="GO" id="GO:0032259">
    <property type="term" value="P:methylation"/>
    <property type="evidence" value="ECO:0007669"/>
    <property type="project" value="UniProtKB-KW"/>
</dbReference>
<dbReference type="Gene3D" id="1.10.10.10">
    <property type="entry name" value="Winged helix-like DNA-binding domain superfamily/Winged helix DNA-binding domain"/>
    <property type="match status" value="1"/>
</dbReference>
<evidence type="ECO:0000256" key="7">
    <source>
        <dbReference type="SAM" id="MobiDB-lite"/>
    </source>
</evidence>
<dbReference type="NCBIfam" id="TIGR00589">
    <property type="entry name" value="ogt"/>
    <property type="match status" value="1"/>
</dbReference>
<accession>A0A078MLJ3</accession>
<dbReference type="InterPro" id="IPR036217">
    <property type="entry name" value="MethylDNA_cys_MeTrfase_DNAb"/>
</dbReference>
<evidence type="ECO:0000256" key="4">
    <source>
        <dbReference type="ARBA" id="ARBA00022763"/>
    </source>
</evidence>
<evidence type="ECO:0000256" key="5">
    <source>
        <dbReference type="ARBA" id="ARBA00023204"/>
    </source>
</evidence>
<feature type="compositionally biased region" description="Low complexity" evidence="7">
    <location>
        <begin position="1"/>
        <end position="29"/>
    </location>
</feature>
<dbReference type="CDD" id="cd06445">
    <property type="entry name" value="ATase"/>
    <property type="match status" value="1"/>
</dbReference>
<gene>
    <name evidence="9" type="primary">ada</name>
    <name evidence="9" type="ORF">BN1051_00463</name>
</gene>
<evidence type="ECO:0000259" key="8">
    <source>
        <dbReference type="Pfam" id="PF01035"/>
    </source>
</evidence>
<organism evidence="9">
    <name type="scientific">Arthrobacter saudimassiliensis</name>
    <dbReference type="NCBI Taxonomy" id="1461584"/>
    <lineage>
        <taxon>Bacteria</taxon>
        <taxon>Bacillati</taxon>
        <taxon>Actinomycetota</taxon>
        <taxon>Actinomycetes</taxon>
        <taxon>Micrococcales</taxon>
        <taxon>Micrococcaceae</taxon>
        <taxon>Arthrobacter</taxon>
    </lineage>
</organism>
<dbReference type="SUPFAM" id="SSF46767">
    <property type="entry name" value="Methylated DNA-protein cysteine methyltransferase, C-terminal domain"/>
    <property type="match status" value="1"/>
</dbReference>
<feature type="region of interest" description="Disordered" evidence="7">
    <location>
        <begin position="1"/>
        <end position="30"/>
    </location>
</feature>